<dbReference type="InterPro" id="IPR005311">
    <property type="entry name" value="PBP_dimer"/>
</dbReference>
<evidence type="ECO:0000256" key="2">
    <source>
        <dbReference type="ARBA" id="ARBA00007171"/>
    </source>
</evidence>
<sequence length="751" mass="82410">MAEYRRKRRRRPQRKINHRMRGKLAGLFGAVLLALVCLLGRITYINATSGAKYKKQVLTQAQQKYASSVLPARRGDIYDRNGNILATSNKVYKVILDCKTVNEDEDYMEPTIRALKEVLGIDDEKVRSLLTDSDTSQSQYQILLKQLSMEKKKEFEAYCTVDEDSPLTETEKKERENIKGVWFEEDYLRSYPFNSLACDTIGFTLARDVADVGIESYYNSTLMGTDGRQYGYFNSDSDVEQTIIPPVDGKNIVTTIDVGIQQIVEKYVNGFKKKMGGKNIGVIVEDPNTGEILAMDAGDRYDLNDPRDLSSLYSEEEIKAMNDEETVKALNNMWNNYCVTDAFEPGSVIKPIVVAGALEKGAISESDTFTCDGGEGYGVNNETYIKCAVWPDAHGQEDLTHVIANSCNDGMMAIASAMGSEEFIKAQSLFNFGSRTGIDLPNEGYGIIHTADTMGVTELACSAFGQGITCTMIQEINAMCSVINGGYYYQPHLVKEVKDSSGSTVRTTDPVLLKQTISSEISADIRSYMAASVTEGTSRTSKVQGYSSGGKTGTAEKLPRGNHKYLVSFITFAPVETPQVVLYVVVDEPNAEDQADSKFPQYIAQGILSELLPYLNIEPDEAVDGVVPETELWEGFDGVLEDISGGSVDEAGNLVDAEGNLIDMEGNRVDEEGYLLNENGERKVNDNGEYIKSENMETFSGETLPASESGEPVGDAVSNPDAPEPPQSSEDPITGNNMESDGITNEEAGLE</sequence>
<dbReference type="InterPro" id="IPR012338">
    <property type="entry name" value="Beta-lactam/transpept-like"/>
</dbReference>
<dbReference type="Pfam" id="PF00905">
    <property type="entry name" value="Transpeptidase"/>
    <property type="match status" value="1"/>
</dbReference>
<feature type="domain" description="Penicillin-binding protein transpeptidase" evidence="5">
    <location>
        <begin position="281"/>
        <end position="605"/>
    </location>
</feature>
<name>A0A6N2U8D0_9FIRM</name>
<dbReference type="GO" id="GO:0005886">
    <property type="term" value="C:plasma membrane"/>
    <property type="evidence" value="ECO:0007669"/>
    <property type="project" value="TreeGrafter"/>
</dbReference>
<feature type="domain" description="Penicillin-binding protein dimerisation" evidence="6">
    <location>
        <begin position="70"/>
        <end position="237"/>
    </location>
</feature>
<reference evidence="7" key="1">
    <citation type="submission" date="2019-11" db="EMBL/GenBank/DDBJ databases">
        <authorList>
            <person name="Feng L."/>
        </authorList>
    </citation>
    <scope>NUCLEOTIDE SEQUENCE</scope>
    <source>
        <strain evidence="7">BgluceraseaLFYP119</strain>
    </source>
</reference>
<dbReference type="AlphaFoldDB" id="A0A6N2U8D0"/>
<comment type="subcellular location">
    <subcellularLocation>
        <location evidence="1">Membrane</location>
    </subcellularLocation>
</comment>
<keyword evidence="3" id="KW-0472">Membrane</keyword>
<dbReference type="Pfam" id="PF03717">
    <property type="entry name" value="PBP_dimer"/>
    <property type="match status" value="1"/>
</dbReference>
<protein>
    <submittedName>
        <fullName evidence="7">Stage V sporulation protein D</fullName>
    </submittedName>
</protein>
<organism evidence="7">
    <name type="scientific">Blautia glucerasea</name>
    <dbReference type="NCBI Taxonomy" id="536633"/>
    <lineage>
        <taxon>Bacteria</taxon>
        <taxon>Bacillati</taxon>
        <taxon>Bacillota</taxon>
        <taxon>Clostridia</taxon>
        <taxon>Lachnospirales</taxon>
        <taxon>Lachnospiraceae</taxon>
        <taxon>Blautia</taxon>
    </lineage>
</organism>
<dbReference type="Gene3D" id="3.90.1310.10">
    <property type="entry name" value="Penicillin-binding protein 2a (Domain 2)"/>
    <property type="match status" value="1"/>
</dbReference>
<dbReference type="SUPFAM" id="SSF56601">
    <property type="entry name" value="beta-lactamase/transpeptidase-like"/>
    <property type="match status" value="1"/>
</dbReference>
<dbReference type="PANTHER" id="PTHR30627">
    <property type="entry name" value="PEPTIDOGLYCAN D,D-TRANSPEPTIDASE"/>
    <property type="match status" value="1"/>
</dbReference>
<evidence type="ECO:0000259" key="5">
    <source>
        <dbReference type="Pfam" id="PF00905"/>
    </source>
</evidence>
<dbReference type="InterPro" id="IPR001460">
    <property type="entry name" value="PCN-bd_Tpept"/>
</dbReference>
<feature type="region of interest" description="Disordered" evidence="4">
    <location>
        <begin position="698"/>
        <end position="751"/>
    </location>
</feature>
<accession>A0A6N2U8D0</accession>
<proteinExistence type="inferred from homology"/>
<feature type="compositionally biased region" description="Polar residues" evidence="4">
    <location>
        <begin position="727"/>
        <end position="743"/>
    </location>
</feature>
<comment type="similarity">
    <text evidence="2">Belongs to the transpeptidase family.</text>
</comment>
<evidence type="ECO:0000259" key="6">
    <source>
        <dbReference type="Pfam" id="PF03717"/>
    </source>
</evidence>
<dbReference type="EMBL" id="CACRST010000018">
    <property type="protein sequence ID" value="VYT14375.1"/>
    <property type="molecule type" value="Genomic_DNA"/>
</dbReference>
<dbReference type="Gene3D" id="3.40.710.10">
    <property type="entry name" value="DD-peptidase/beta-lactamase superfamily"/>
    <property type="match status" value="1"/>
</dbReference>
<evidence type="ECO:0000313" key="7">
    <source>
        <dbReference type="EMBL" id="VYT14375.1"/>
    </source>
</evidence>
<evidence type="ECO:0000256" key="1">
    <source>
        <dbReference type="ARBA" id="ARBA00004370"/>
    </source>
</evidence>
<dbReference type="SUPFAM" id="SSF56519">
    <property type="entry name" value="Penicillin binding protein dimerisation domain"/>
    <property type="match status" value="1"/>
</dbReference>
<dbReference type="GO" id="GO:0071555">
    <property type="term" value="P:cell wall organization"/>
    <property type="evidence" value="ECO:0007669"/>
    <property type="project" value="TreeGrafter"/>
</dbReference>
<gene>
    <name evidence="7" type="primary">spoVD_1</name>
    <name evidence="7" type="ORF">BGLFYP119_01981</name>
</gene>
<dbReference type="InterPro" id="IPR050515">
    <property type="entry name" value="Beta-lactam/transpept"/>
</dbReference>
<evidence type="ECO:0000256" key="3">
    <source>
        <dbReference type="ARBA" id="ARBA00023136"/>
    </source>
</evidence>
<dbReference type="GO" id="GO:0008658">
    <property type="term" value="F:penicillin binding"/>
    <property type="evidence" value="ECO:0007669"/>
    <property type="project" value="InterPro"/>
</dbReference>
<dbReference type="InterPro" id="IPR036138">
    <property type="entry name" value="PBP_dimer_sf"/>
</dbReference>
<evidence type="ECO:0000256" key="4">
    <source>
        <dbReference type="SAM" id="MobiDB-lite"/>
    </source>
</evidence>